<dbReference type="AlphaFoldDB" id="A0AAE0JPW4"/>
<feature type="compositionally biased region" description="Basic and acidic residues" evidence="1">
    <location>
        <begin position="24"/>
        <end position="33"/>
    </location>
</feature>
<feature type="compositionally biased region" description="Basic residues" evidence="1">
    <location>
        <begin position="12"/>
        <end position="23"/>
    </location>
</feature>
<reference evidence="3" key="1">
    <citation type="journal article" date="2023" name="Mol. Phylogenet. Evol.">
        <title>Genome-scale phylogeny and comparative genomics of the fungal order Sordariales.</title>
        <authorList>
            <person name="Hensen N."/>
            <person name="Bonometti L."/>
            <person name="Westerberg I."/>
            <person name="Brannstrom I.O."/>
            <person name="Guillou S."/>
            <person name="Cros-Aarteil S."/>
            <person name="Calhoun S."/>
            <person name="Haridas S."/>
            <person name="Kuo A."/>
            <person name="Mondo S."/>
            <person name="Pangilinan J."/>
            <person name="Riley R."/>
            <person name="LaButti K."/>
            <person name="Andreopoulos B."/>
            <person name="Lipzen A."/>
            <person name="Chen C."/>
            <person name="Yan M."/>
            <person name="Daum C."/>
            <person name="Ng V."/>
            <person name="Clum A."/>
            <person name="Steindorff A."/>
            <person name="Ohm R.A."/>
            <person name="Martin F."/>
            <person name="Silar P."/>
            <person name="Natvig D.O."/>
            <person name="Lalanne C."/>
            <person name="Gautier V."/>
            <person name="Ament-Velasquez S.L."/>
            <person name="Kruys A."/>
            <person name="Hutchinson M.I."/>
            <person name="Powell A.J."/>
            <person name="Barry K."/>
            <person name="Miller A.N."/>
            <person name="Grigoriev I.V."/>
            <person name="Debuchy R."/>
            <person name="Gladieux P."/>
            <person name="Hiltunen Thoren M."/>
            <person name="Johannesson H."/>
        </authorList>
    </citation>
    <scope>NUCLEOTIDE SEQUENCE</scope>
    <source>
        <strain evidence="3">CBS 560.94</strain>
    </source>
</reference>
<dbReference type="EMBL" id="JAUEPP010000001">
    <property type="protein sequence ID" value="KAK3355607.1"/>
    <property type="molecule type" value="Genomic_DNA"/>
</dbReference>
<feature type="compositionally biased region" description="Polar residues" evidence="1">
    <location>
        <begin position="1"/>
        <end position="11"/>
    </location>
</feature>
<evidence type="ECO:0000313" key="4">
    <source>
        <dbReference type="Proteomes" id="UP001278500"/>
    </source>
</evidence>
<feature type="domain" description="SRR1-like" evidence="2">
    <location>
        <begin position="79"/>
        <end position="245"/>
    </location>
</feature>
<dbReference type="GeneID" id="87866076"/>
<evidence type="ECO:0000259" key="2">
    <source>
        <dbReference type="Pfam" id="PF07985"/>
    </source>
</evidence>
<reference evidence="3" key="2">
    <citation type="submission" date="2023-06" db="EMBL/GenBank/DDBJ databases">
        <authorList>
            <consortium name="Lawrence Berkeley National Laboratory"/>
            <person name="Haridas S."/>
            <person name="Hensen N."/>
            <person name="Bonometti L."/>
            <person name="Westerberg I."/>
            <person name="Brannstrom I.O."/>
            <person name="Guillou S."/>
            <person name="Cros-Aarteil S."/>
            <person name="Calhoun S."/>
            <person name="Kuo A."/>
            <person name="Mondo S."/>
            <person name="Pangilinan J."/>
            <person name="Riley R."/>
            <person name="Labutti K."/>
            <person name="Andreopoulos B."/>
            <person name="Lipzen A."/>
            <person name="Chen C."/>
            <person name="Yanf M."/>
            <person name="Daum C."/>
            <person name="Ng V."/>
            <person name="Clum A."/>
            <person name="Steindorff A."/>
            <person name="Ohm R."/>
            <person name="Martin F."/>
            <person name="Silar P."/>
            <person name="Natvig D."/>
            <person name="Lalanne C."/>
            <person name="Gautier V."/>
            <person name="Ament-Velasquez S.L."/>
            <person name="Kruys A."/>
            <person name="Hutchinson M.I."/>
            <person name="Powell A.J."/>
            <person name="Barry K."/>
            <person name="Miller A.N."/>
            <person name="Grigoriev I.V."/>
            <person name="Debuchy R."/>
            <person name="Gladieux P."/>
            <person name="Thoren M.H."/>
            <person name="Johannesson H."/>
        </authorList>
    </citation>
    <scope>NUCLEOTIDE SEQUENCE</scope>
    <source>
        <strain evidence="3">CBS 560.94</strain>
    </source>
</reference>
<accession>A0AAE0JPW4</accession>
<dbReference type="Pfam" id="PF07985">
    <property type="entry name" value="SRR1"/>
    <property type="match status" value="1"/>
</dbReference>
<dbReference type="InterPro" id="IPR012942">
    <property type="entry name" value="SRR1-like"/>
</dbReference>
<protein>
    <recommendedName>
        <fullName evidence="2">SRR1-like domain-containing protein</fullName>
    </recommendedName>
</protein>
<sequence length="321" mass="36110">MTQQDGEWSQVSRKRGRIRHVPKPKTDVDESKENGLGIRPNPNPEFTVSDIHRHHDTARQEWQISDCWKTLKDLLVTALSESNHPPITKAICFGPGPYDPSNGSFAARRTAHMQTAAFCAIVDFLESQCEHKIKRVIQEPMFTQIDKDFCVELGFQVADTPDAFPMVDEQTLVYGIHMELRTYYLALATLPTAFIGGGLNEWERVIDFDPSLKEFIGPISKMDATYTKYPFPDMNYIFSSTTMYWRKGDDAPKIPSSRKAALSESPQASKQTSDIAEALEGLKLSEQASEENSSEPESSKPTEKPTELEGSKESKPLTTEE</sequence>
<name>A0AAE0JPW4_9PEZI</name>
<feature type="compositionally biased region" description="Basic and acidic residues" evidence="1">
    <location>
        <begin position="297"/>
        <end position="315"/>
    </location>
</feature>
<comment type="caution">
    <text evidence="3">The sequence shown here is derived from an EMBL/GenBank/DDBJ whole genome shotgun (WGS) entry which is preliminary data.</text>
</comment>
<keyword evidence="4" id="KW-1185">Reference proteome</keyword>
<dbReference type="PANTHER" id="PTHR42080:SF1">
    <property type="entry name" value="SRR1-LIKE DOMAIN-CONTAINING PROTEIN"/>
    <property type="match status" value="1"/>
</dbReference>
<dbReference type="RefSeq" id="XP_062686985.1">
    <property type="nucleotide sequence ID" value="XM_062828922.1"/>
</dbReference>
<evidence type="ECO:0000256" key="1">
    <source>
        <dbReference type="SAM" id="MobiDB-lite"/>
    </source>
</evidence>
<dbReference type="PANTHER" id="PTHR42080">
    <property type="entry name" value="SRR1 DOMAIN-CONTAINING PROTEIN"/>
    <property type="match status" value="1"/>
</dbReference>
<evidence type="ECO:0000313" key="3">
    <source>
        <dbReference type="EMBL" id="KAK3355607.1"/>
    </source>
</evidence>
<organism evidence="3 4">
    <name type="scientific">Neurospora tetraspora</name>
    <dbReference type="NCBI Taxonomy" id="94610"/>
    <lineage>
        <taxon>Eukaryota</taxon>
        <taxon>Fungi</taxon>
        <taxon>Dikarya</taxon>
        <taxon>Ascomycota</taxon>
        <taxon>Pezizomycotina</taxon>
        <taxon>Sordariomycetes</taxon>
        <taxon>Sordariomycetidae</taxon>
        <taxon>Sordariales</taxon>
        <taxon>Sordariaceae</taxon>
        <taxon>Neurospora</taxon>
    </lineage>
</organism>
<feature type="compositionally biased region" description="Polar residues" evidence="1">
    <location>
        <begin position="264"/>
        <end position="274"/>
    </location>
</feature>
<feature type="region of interest" description="Disordered" evidence="1">
    <location>
        <begin position="255"/>
        <end position="321"/>
    </location>
</feature>
<gene>
    <name evidence="3" type="ORF">B0H65DRAFT_53024</name>
</gene>
<proteinExistence type="predicted"/>
<feature type="region of interest" description="Disordered" evidence="1">
    <location>
        <begin position="1"/>
        <end position="49"/>
    </location>
</feature>
<dbReference type="Proteomes" id="UP001278500">
    <property type="component" value="Unassembled WGS sequence"/>
</dbReference>